<name>A0A1H5QJL2_9PSEU</name>
<protein>
    <submittedName>
        <fullName evidence="1">Uncharacterized protein</fullName>
    </submittedName>
</protein>
<dbReference type="RefSeq" id="WP_086673501.1">
    <property type="nucleotide sequence ID" value="NZ_FNUJ01000003.1"/>
</dbReference>
<dbReference type="EMBL" id="FNUJ01000003">
    <property type="protein sequence ID" value="SEF26300.1"/>
    <property type="molecule type" value="Genomic_DNA"/>
</dbReference>
<dbReference type="AlphaFoldDB" id="A0A1H5QJL2"/>
<dbReference type="OrthoDB" id="3645759at2"/>
<evidence type="ECO:0000313" key="2">
    <source>
        <dbReference type="Proteomes" id="UP000198878"/>
    </source>
</evidence>
<gene>
    <name evidence="1" type="ORF">SAMN05421837_103175</name>
</gene>
<proteinExistence type="predicted"/>
<dbReference type="STRING" id="218821.SAMN05421837_103175"/>
<dbReference type="SUPFAM" id="SSF52540">
    <property type="entry name" value="P-loop containing nucleoside triphosphate hydrolases"/>
    <property type="match status" value="1"/>
</dbReference>
<evidence type="ECO:0000313" key="1">
    <source>
        <dbReference type="EMBL" id="SEF26300.1"/>
    </source>
</evidence>
<keyword evidence="2" id="KW-1185">Reference proteome</keyword>
<dbReference type="Proteomes" id="UP000198878">
    <property type="component" value="Unassembled WGS sequence"/>
</dbReference>
<sequence length="1116" mass="122744">MSRPHWNRAENPDLLVRYVETGTAASLLPTLPPRAAAVGAGAVERTRAVFEAFADLNIRYADEPVGSESGWQAIRGPTEVLRTARMANCVDLAVTFSGACLDSGVHPLIVVLDPRAGGPAHAIVVVWAAGVWPGPGGAPDYRAFAPGTDGDVSWARGLRREPDDFGAFLPVDVTRITSAGATFDDAVRSGAELLTSPEWQASIVADVGLKYATQGEFRSEPRKPSGISTHSEAIDTLDGFRENLLSTNLPFVHPADPQDPTEPQRLLERLGDDGGLPGVLLVGAAGVGKTRTCFEVAELAVREGWAVMHVASGDAAVTSADLFEAIEFERAAKVLVVLDYLNEYGNLHIPTLQNSIRPHKFTARTKVALIASCRPGWHATTDAPLGLLFEEVTLEPDAARTAAVRDEILNVVARQAVLDVGLERMRETCGDRPVIAMLIAAEAEHLHEQGQLREMLSHIRPANLLEWLERRLAEDDLLPPRPKNLFSDDDNEPSQALQACAAMLLATPLDEPGLLACGKDLTANAERILRRLRSMKWVVNSPTGLVPVHDLVTDQLVENVLLERPTDIVRTEVADNVLNACLVTGRTIGRYAINLSRIIRDLHRPEAMSVRTHCARWLSGRAEETGKVLASREDEGSYALGAVLDNPSWSNVAFAEWQLVVDPWLQKYTKSIYARHLLYKGLRSEQGKTDQRLTPAALSWLTQHATTTEAGFVLAPLLARDLSEEHAKAATAAALSWLNQHGTTFDARFVFNPLLARDLSEKDAKTATTAALSWLNQHGNTIDAQFVFNPLLARDLSEKDAKTATTAALSWLNQHGTTTEAGFVLPPLLNRDLSEKDAKTATTAALSWLNQHGNTISAQFVFTSLLSQDLSEKDTKVATTAALTWLTQHGTTPDAEFILSRMLTIKLKVESRREVVQLSLDWIEENGAGSDLVSKFVSRQREMTKPVAIKFIEWAMANPGNEDVSWRLSRLVKHTEKWPDLTIKLLAAIEEMVWTIPTNTTTLNSFSEVDSLMQALCRIPQLKTGIFGARFDDLIRLWLSRPESLSPHCSVGTSYIEFVSRVTSLLILSKNSPSKPNEVLDRLETWIHNWKYLDEHRIQALNCVNFARNFVDPELS</sequence>
<accession>A0A1H5QJL2</accession>
<dbReference type="InterPro" id="IPR027417">
    <property type="entry name" value="P-loop_NTPase"/>
</dbReference>
<organism evidence="1 2">
    <name type="scientific">Amycolatopsis pretoriensis</name>
    <dbReference type="NCBI Taxonomy" id="218821"/>
    <lineage>
        <taxon>Bacteria</taxon>
        <taxon>Bacillati</taxon>
        <taxon>Actinomycetota</taxon>
        <taxon>Actinomycetes</taxon>
        <taxon>Pseudonocardiales</taxon>
        <taxon>Pseudonocardiaceae</taxon>
        <taxon>Amycolatopsis</taxon>
    </lineage>
</organism>
<reference evidence="2" key="1">
    <citation type="submission" date="2016-10" db="EMBL/GenBank/DDBJ databases">
        <authorList>
            <person name="Varghese N."/>
            <person name="Submissions S."/>
        </authorList>
    </citation>
    <scope>NUCLEOTIDE SEQUENCE [LARGE SCALE GENOMIC DNA]</scope>
    <source>
        <strain evidence="2">DSM 44654</strain>
    </source>
</reference>